<dbReference type="Pfam" id="PF00433">
    <property type="entry name" value="Pkinase_C"/>
    <property type="match status" value="1"/>
</dbReference>
<evidence type="ECO:0000313" key="15">
    <source>
        <dbReference type="EMBL" id="KAJ2680539.1"/>
    </source>
</evidence>
<evidence type="ECO:0000256" key="9">
    <source>
        <dbReference type="ARBA" id="ARBA00047899"/>
    </source>
</evidence>
<comment type="catalytic activity">
    <reaction evidence="10">
        <text>L-seryl-[protein] + ATP = O-phospho-L-seryl-[protein] + ADP + H(+)</text>
        <dbReference type="Rhea" id="RHEA:17989"/>
        <dbReference type="Rhea" id="RHEA-COMP:9863"/>
        <dbReference type="Rhea" id="RHEA-COMP:11604"/>
        <dbReference type="ChEBI" id="CHEBI:15378"/>
        <dbReference type="ChEBI" id="CHEBI:29999"/>
        <dbReference type="ChEBI" id="CHEBI:30616"/>
        <dbReference type="ChEBI" id="CHEBI:83421"/>
        <dbReference type="ChEBI" id="CHEBI:456216"/>
        <dbReference type="EC" id="2.7.11.1"/>
    </reaction>
</comment>
<keyword evidence="3" id="KW-0723">Serine/threonine-protein kinase</keyword>
<dbReference type="OrthoDB" id="63267at2759"/>
<evidence type="ECO:0000259" key="14">
    <source>
        <dbReference type="PROSITE" id="PS51285"/>
    </source>
</evidence>
<dbReference type="SMART" id="SM00133">
    <property type="entry name" value="S_TK_X"/>
    <property type="match status" value="1"/>
</dbReference>
<dbReference type="InterPro" id="IPR011009">
    <property type="entry name" value="Kinase-like_dom_sf"/>
</dbReference>
<reference evidence="15" key="1">
    <citation type="submission" date="2022-07" db="EMBL/GenBank/DDBJ databases">
        <title>Phylogenomic reconstructions and comparative analyses of Kickxellomycotina fungi.</title>
        <authorList>
            <person name="Reynolds N.K."/>
            <person name="Stajich J.E."/>
            <person name="Barry K."/>
            <person name="Grigoriev I.V."/>
            <person name="Crous P."/>
            <person name="Smith M.E."/>
        </authorList>
    </citation>
    <scope>NUCLEOTIDE SEQUENCE</scope>
    <source>
        <strain evidence="15">NRRL 3115</strain>
    </source>
</reference>
<dbReference type="InterPro" id="IPR000961">
    <property type="entry name" value="AGC-kinase_C"/>
</dbReference>
<evidence type="ECO:0000313" key="16">
    <source>
        <dbReference type="Proteomes" id="UP001151518"/>
    </source>
</evidence>
<evidence type="ECO:0000256" key="7">
    <source>
        <dbReference type="ARBA" id="ARBA00022777"/>
    </source>
</evidence>
<evidence type="ECO:0000256" key="4">
    <source>
        <dbReference type="ARBA" id="ARBA00022553"/>
    </source>
</evidence>
<organism evidence="15 16">
    <name type="scientific">Coemansia spiralis</name>
    <dbReference type="NCBI Taxonomy" id="417178"/>
    <lineage>
        <taxon>Eukaryota</taxon>
        <taxon>Fungi</taxon>
        <taxon>Fungi incertae sedis</taxon>
        <taxon>Zoopagomycota</taxon>
        <taxon>Kickxellomycotina</taxon>
        <taxon>Kickxellomycetes</taxon>
        <taxon>Kickxellales</taxon>
        <taxon>Kickxellaceae</taxon>
        <taxon>Coemansia</taxon>
    </lineage>
</organism>
<keyword evidence="6 11" id="KW-0547">Nucleotide-binding</keyword>
<evidence type="ECO:0000256" key="2">
    <source>
        <dbReference type="ARBA" id="ARBA00012513"/>
    </source>
</evidence>
<dbReference type="PROSITE" id="PS00107">
    <property type="entry name" value="PROTEIN_KINASE_ATP"/>
    <property type="match status" value="1"/>
</dbReference>
<evidence type="ECO:0000256" key="6">
    <source>
        <dbReference type="ARBA" id="ARBA00022741"/>
    </source>
</evidence>
<dbReference type="Gene3D" id="1.10.510.10">
    <property type="entry name" value="Transferase(Phosphotransferase) domain 1"/>
    <property type="match status" value="1"/>
</dbReference>
<keyword evidence="7" id="KW-0418">Kinase</keyword>
<dbReference type="EC" id="2.7.11.1" evidence="2"/>
<evidence type="ECO:0000256" key="3">
    <source>
        <dbReference type="ARBA" id="ARBA00022527"/>
    </source>
</evidence>
<dbReference type="Pfam" id="PF00069">
    <property type="entry name" value="Pkinase"/>
    <property type="match status" value="1"/>
</dbReference>
<keyword evidence="4" id="KW-0597">Phosphoprotein</keyword>
<keyword evidence="5" id="KW-0808">Transferase</keyword>
<feature type="domain" description="Protein kinase" evidence="13">
    <location>
        <begin position="169"/>
        <end position="428"/>
    </location>
</feature>
<proteinExistence type="inferred from homology"/>
<dbReference type="GO" id="GO:0005524">
    <property type="term" value="F:ATP binding"/>
    <property type="evidence" value="ECO:0007669"/>
    <property type="project" value="UniProtKB-UniRule"/>
</dbReference>
<comment type="caution">
    <text evidence="15">The sequence shown here is derived from an EMBL/GenBank/DDBJ whole genome shotgun (WGS) entry which is preliminary data.</text>
</comment>
<feature type="binding site" evidence="11">
    <location>
        <position position="198"/>
    </location>
    <ligand>
        <name>ATP</name>
        <dbReference type="ChEBI" id="CHEBI:30616"/>
    </ligand>
</feature>
<comment type="similarity">
    <text evidence="1">Belongs to the protein kinase superfamily. AGC Ser/Thr protein kinase family.</text>
</comment>
<dbReference type="CDD" id="cd05123">
    <property type="entry name" value="STKc_AGC"/>
    <property type="match status" value="1"/>
</dbReference>
<dbReference type="PROSITE" id="PS50011">
    <property type="entry name" value="PROTEIN_KINASE_DOM"/>
    <property type="match status" value="1"/>
</dbReference>
<dbReference type="AlphaFoldDB" id="A0A9W8L0B8"/>
<sequence>MMFDMDLEEDSRHPAKRSLVAGIQSPIVLPSLTLSRPGSRMAASRSESPAPPVMHRKPSVSAGVLNLIESQLDDARIDSEYEDMAGNEQVEVPIIDDYANEDVTDEDCVDEDSDKPALASRHSSNSTGIIQQYGECAAEVDEDDSAAANAKVATAVGSCIRPKATIDDFDVLKLIGKGGYGMVYLVQHKQTRKHYAMKVLRKASILLQKRQITFTMTERSILSEVQHPFIVKLYYAFQSNSKLYLIMEYVAGGELFTHMSNERIFSEDQAVFYAAELVLALSHLHKLGIVFRDAKPENCLLGKSGHLVLTDFGLSKTALGEDGRTSTFCGTPSYMAPEVLDSVVSYDFSVDWWSLGVLVYEMLTGAVPFKGKSPQQISKNIAKMKINYPPYITPDAKDLVIRLLRKNPSQRLGYGVSGVRDIKKHRFFRKVNWEKLEKHHESYTPPIVPQVSGDADVSNFASEFTSQQLPPSIACECIGDSDAIPNAPALLESAQTDDAGVCDKQCRNGSESKSGAEGDVDPATAFLGFSYVATSVLDTLS</sequence>
<keyword evidence="8 11" id="KW-0067">ATP-binding</keyword>
<evidence type="ECO:0000256" key="1">
    <source>
        <dbReference type="ARBA" id="ARBA00009903"/>
    </source>
</evidence>
<dbReference type="PANTHER" id="PTHR24351">
    <property type="entry name" value="RIBOSOMAL PROTEIN S6 KINASE"/>
    <property type="match status" value="1"/>
</dbReference>
<dbReference type="Gene3D" id="3.30.200.20">
    <property type="entry name" value="Phosphorylase Kinase, domain 1"/>
    <property type="match status" value="1"/>
</dbReference>
<protein>
    <recommendedName>
        <fullName evidence="2">non-specific serine/threonine protein kinase</fullName>
        <ecNumber evidence="2">2.7.11.1</ecNumber>
    </recommendedName>
</protein>
<dbReference type="PROSITE" id="PS51285">
    <property type="entry name" value="AGC_KINASE_CTER"/>
    <property type="match status" value="1"/>
</dbReference>
<accession>A0A9W8L0B8</accession>
<evidence type="ECO:0000256" key="10">
    <source>
        <dbReference type="ARBA" id="ARBA00048679"/>
    </source>
</evidence>
<dbReference type="SUPFAM" id="SSF56112">
    <property type="entry name" value="Protein kinase-like (PK-like)"/>
    <property type="match status" value="1"/>
</dbReference>
<evidence type="ECO:0000256" key="12">
    <source>
        <dbReference type="SAM" id="MobiDB-lite"/>
    </source>
</evidence>
<evidence type="ECO:0000256" key="8">
    <source>
        <dbReference type="ARBA" id="ARBA00022840"/>
    </source>
</evidence>
<feature type="region of interest" description="Disordered" evidence="12">
    <location>
        <begin position="34"/>
        <end position="58"/>
    </location>
</feature>
<evidence type="ECO:0000256" key="11">
    <source>
        <dbReference type="PROSITE-ProRule" id="PRU10141"/>
    </source>
</evidence>
<evidence type="ECO:0000259" key="13">
    <source>
        <dbReference type="PROSITE" id="PS50011"/>
    </source>
</evidence>
<dbReference type="FunFam" id="3.30.200.20:FF:000524">
    <property type="entry name" value="Non-specific serine/threonine protein kinase"/>
    <property type="match status" value="1"/>
</dbReference>
<dbReference type="InterPro" id="IPR017892">
    <property type="entry name" value="Pkinase_C"/>
</dbReference>
<dbReference type="FunFam" id="1.10.510.10:FF:000048">
    <property type="entry name" value="Protein kinase C"/>
    <property type="match status" value="1"/>
</dbReference>
<dbReference type="InterPro" id="IPR017441">
    <property type="entry name" value="Protein_kinase_ATP_BS"/>
</dbReference>
<name>A0A9W8L0B8_9FUNG</name>
<gene>
    <name evidence="15" type="ORF">GGI25_000512</name>
</gene>
<evidence type="ECO:0000256" key="5">
    <source>
        <dbReference type="ARBA" id="ARBA00022679"/>
    </source>
</evidence>
<dbReference type="Proteomes" id="UP001151518">
    <property type="component" value="Unassembled WGS sequence"/>
</dbReference>
<feature type="domain" description="AGC-kinase C-terminal" evidence="14">
    <location>
        <begin position="429"/>
        <end position="541"/>
    </location>
</feature>
<dbReference type="InterPro" id="IPR045270">
    <property type="entry name" value="STKc_AGC"/>
</dbReference>
<dbReference type="EMBL" id="JANBTW010000004">
    <property type="protein sequence ID" value="KAJ2680539.1"/>
    <property type="molecule type" value="Genomic_DNA"/>
</dbReference>
<comment type="catalytic activity">
    <reaction evidence="9">
        <text>L-threonyl-[protein] + ATP = O-phospho-L-threonyl-[protein] + ADP + H(+)</text>
        <dbReference type="Rhea" id="RHEA:46608"/>
        <dbReference type="Rhea" id="RHEA-COMP:11060"/>
        <dbReference type="Rhea" id="RHEA-COMP:11605"/>
        <dbReference type="ChEBI" id="CHEBI:15378"/>
        <dbReference type="ChEBI" id="CHEBI:30013"/>
        <dbReference type="ChEBI" id="CHEBI:30616"/>
        <dbReference type="ChEBI" id="CHEBI:61977"/>
        <dbReference type="ChEBI" id="CHEBI:456216"/>
        <dbReference type="EC" id="2.7.11.1"/>
    </reaction>
</comment>
<dbReference type="InterPro" id="IPR000719">
    <property type="entry name" value="Prot_kinase_dom"/>
</dbReference>
<dbReference type="GO" id="GO:0004674">
    <property type="term" value="F:protein serine/threonine kinase activity"/>
    <property type="evidence" value="ECO:0007669"/>
    <property type="project" value="UniProtKB-KW"/>
</dbReference>